<evidence type="ECO:0000259" key="8">
    <source>
        <dbReference type="PROSITE" id="PS50039"/>
    </source>
</evidence>
<feature type="region of interest" description="Disordered" evidence="7">
    <location>
        <begin position="25"/>
        <end position="63"/>
    </location>
</feature>
<evidence type="ECO:0000256" key="6">
    <source>
        <dbReference type="PROSITE-ProRule" id="PRU00089"/>
    </source>
</evidence>
<evidence type="ECO:0000313" key="10">
    <source>
        <dbReference type="Proteomes" id="UP000410492"/>
    </source>
</evidence>
<dbReference type="InterPro" id="IPR036390">
    <property type="entry name" value="WH_DNA-bd_sf"/>
</dbReference>
<dbReference type="InterPro" id="IPR001766">
    <property type="entry name" value="Fork_head_dom"/>
</dbReference>
<reference evidence="9 10" key="1">
    <citation type="submission" date="2019-01" db="EMBL/GenBank/DDBJ databases">
        <authorList>
            <person name="Sayadi A."/>
        </authorList>
    </citation>
    <scope>NUCLEOTIDE SEQUENCE [LARGE SCALE GENOMIC DNA]</scope>
</reference>
<keyword evidence="4" id="KW-0804">Transcription</keyword>
<dbReference type="GO" id="GO:0005634">
    <property type="term" value="C:nucleus"/>
    <property type="evidence" value="ECO:0007669"/>
    <property type="project" value="UniProtKB-SubCell"/>
</dbReference>
<dbReference type="InterPro" id="IPR047119">
    <property type="entry name" value="FOXN2/3-like"/>
</dbReference>
<evidence type="ECO:0000256" key="1">
    <source>
        <dbReference type="ARBA" id="ARBA00004123"/>
    </source>
</evidence>
<dbReference type="SMART" id="SM00339">
    <property type="entry name" value="FH"/>
    <property type="match status" value="1"/>
</dbReference>
<organism evidence="9 10">
    <name type="scientific">Callosobruchus maculatus</name>
    <name type="common">Southern cowpea weevil</name>
    <name type="synonym">Pulse bruchid</name>
    <dbReference type="NCBI Taxonomy" id="64391"/>
    <lineage>
        <taxon>Eukaryota</taxon>
        <taxon>Metazoa</taxon>
        <taxon>Ecdysozoa</taxon>
        <taxon>Arthropoda</taxon>
        <taxon>Hexapoda</taxon>
        <taxon>Insecta</taxon>
        <taxon>Pterygota</taxon>
        <taxon>Neoptera</taxon>
        <taxon>Endopterygota</taxon>
        <taxon>Coleoptera</taxon>
        <taxon>Polyphaga</taxon>
        <taxon>Cucujiformia</taxon>
        <taxon>Chrysomeloidea</taxon>
        <taxon>Chrysomelidae</taxon>
        <taxon>Bruchinae</taxon>
        <taxon>Bruchini</taxon>
        <taxon>Callosobruchus</taxon>
    </lineage>
</organism>
<dbReference type="PROSITE" id="PS00657">
    <property type="entry name" value="FORK_HEAD_1"/>
    <property type="match status" value="1"/>
</dbReference>
<protein>
    <recommendedName>
        <fullName evidence="8">Fork-head domain-containing protein</fullName>
    </recommendedName>
</protein>
<feature type="region of interest" description="Disordered" evidence="7">
    <location>
        <begin position="276"/>
        <end position="300"/>
    </location>
</feature>
<keyword evidence="2" id="KW-0805">Transcription regulation</keyword>
<evidence type="ECO:0000313" key="9">
    <source>
        <dbReference type="EMBL" id="VEN42388.1"/>
    </source>
</evidence>
<dbReference type="PANTHER" id="PTHR13962:SF22">
    <property type="entry name" value="FORKHEAD BOX PROTEIN N3-LIKE PROTEIN"/>
    <property type="match status" value="1"/>
</dbReference>
<dbReference type="Proteomes" id="UP000410492">
    <property type="component" value="Unassembled WGS sequence"/>
</dbReference>
<dbReference type="PRINTS" id="PR00053">
    <property type="entry name" value="FORKHEAD"/>
</dbReference>
<dbReference type="GO" id="GO:0000987">
    <property type="term" value="F:cis-regulatory region sequence-specific DNA binding"/>
    <property type="evidence" value="ECO:0007669"/>
    <property type="project" value="TreeGrafter"/>
</dbReference>
<evidence type="ECO:0000256" key="3">
    <source>
        <dbReference type="ARBA" id="ARBA00023125"/>
    </source>
</evidence>
<dbReference type="GO" id="GO:0003700">
    <property type="term" value="F:DNA-binding transcription factor activity"/>
    <property type="evidence" value="ECO:0007669"/>
    <property type="project" value="InterPro"/>
</dbReference>
<evidence type="ECO:0000256" key="4">
    <source>
        <dbReference type="ARBA" id="ARBA00023163"/>
    </source>
</evidence>
<comment type="subcellular location">
    <subcellularLocation>
        <location evidence="1 6">Nucleus</location>
    </subcellularLocation>
</comment>
<dbReference type="AlphaFoldDB" id="A0A653C4C4"/>
<sequence>PKDSDTLQSPTAQVPLAVAFHSTSCSCETTGMAPERSYSPQDETSSTPKMSVPGSPVAGTPLRDAQSPISLLLAVAQSQNKNPDDDLTSLNWLHERDVLKGMNINPSPLNSVASTPVKGFVSHSPSSSDYPEDLSCDSGQMAATATIVGSYQHQQTTQQRYSKHPHNIPYDPQIHTSNKPPYSFSCLIFMAIEDSVQKALPVKDIYAWILDHFPYFKNAPTGWKNSVRHNLSLNKCFQKVEKAPNLGKGSLWTVDPQYKPNLIQALSRSPLHPCTSVEKNGSPYHPAKSGQGAAQEKPSVYRLPNPDLFPYLSRKLAASEMSYDASKIKVEEVETKQEPLNEVDAAAVMLSLKNGTSNHRREKCSWQVITTSPSQDHTYSAAENGLDCRTDKPAATGDADTEENRLSKSRICRKIDFEDEEERKIQEGAETLLNLANITMKRRNTDFYNSIEEGNKKMKAPAQQSAGREAPAVEKTPHFKPRLLRTKKKDLKQKKMLLNNNVDEWVKHRREIENRNR</sequence>
<accession>A0A653C4C4</accession>
<evidence type="ECO:0000256" key="7">
    <source>
        <dbReference type="SAM" id="MobiDB-lite"/>
    </source>
</evidence>
<feature type="non-terminal residue" evidence="9">
    <location>
        <position position="1"/>
    </location>
</feature>
<dbReference type="InterPro" id="IPR018122">
    <property type="entry name" value="TF_fork_head_CS_1"/>
</dbReference>
<feature type="domain" description="Fork-head" evidence="8">
    <location>
        <begin position="179"/>
        <end position="264"/>
    </location>
</feature>
<dbReference type="PROSITE" id="PS50039">
    <property type="entry name" value="FORK_HEAD_3"/>
    <property type="match status" value="1"/>
</dbReference>
<dbReference type="PROSITE" id="PS00658">
    <property type="entry name" value="FORK_HEAD_2"/>
    <property type="match status" value="1"/>
</dbReference>
<evidence type="ECO:0000256" key="5">
    <source>
        <dbReference type="ARBA" id="ARBA00023242"/>
    </source>
</evidence>
<dbReference type="InterPro" id="IPR030456">
    <property type="entry name" value="TF_fork_head_CS_2"/>
</dbReference>
<keyword evidence="5 6" id="KW-0539">Nucleus</keyword>
<dbReference type="SUPFAM" id="SSF46785">
    <property type="entry name" value="Winged helix' DNA-binding domain"/>
    <property type="match status" value="1"/>
</dbReference>
<keyword evidence="3 6" id="KW-0238">DNA-binding</keyword>
<proteinExistence type="predicted"/>
<dbReference type="Gene3D" id="1.10.10.10">
    <property type="entry name" value="Winged helix-like DNA-binding domain superfamily/Winged helix DNA-binding domain"/>
    <property type="match status" value="1"/>
</dbReference>
<feature type="region of interest" description="Disordered" evidence="7">
    <location>
        <begin position="458"/>
        <end position="481"/>
    </location>
</feature>
<name>A0A653C4C4_CALMS</name>
<gene>
    <name evidence="9" type="ORF">CALMAC_LOCUS5889</name>
</gene>
<dbReference type="EMBL" id="CAACVG010006897">
    <property type="protein sequence ID" value="VEN42388.1"/>
    <property type="molecule type" value="Genomic_DNA"/>
</dbReference>
<feature type="DNA-binding region" description="Fork-head" evidence="6">
    <location>
        <begin position="179"/>
        <end position="264"/>
    </location>
</feature>
<feature type="compositionally biased region" description="Polar residues" evidence="7">
    <location>
        <begin position="38"/>
        <end position="49"/>
    </location>
</feature>
<dbReference type="Pfam" id="PF00250">
    <property type="entry name" value="Forkhead"/>
    <property type="match status" value="1"/>
</dbReference>
<evidence type="ECO:0000256" key="2">
    <source>
        <dbReference type="ARBA" id="ARBA00023015"/>
    </source>
</evidence>
<dbReference type="OrthoDB" id="5954824at2759"/>
<dbReference type="PANTHER" id="PTHR13962">
    <property type="entry name" value="FORKHEAD BOX PROTEIN N3-LIKE PROTEIN-RELATED"/>
    <property type="match status" value="1"/>
</dbReference>
<keyword evidence="10" id="KW-1185">Reference proteome</keyword>
<dbReference type="InterPro" id="IPR036388">
    <property type="entry name" value="WH-like_DNA-bd_sf"/>
</dbReference>